<dbReference type="STRING" id="908809.ABG79_01416"/>
<protein>
    <recommendedName>
        <fullName evidence="1">Cupin type-2 domain-containing protein</fullName>
    </recommendedName>
</protein>
<dbReference type="AlphaFoldDB" id="A0A0R3JWG0"/>
<feature type="domain" description="Cupin type-2" evidence="1">
    <location>
        <begin position="41"/>
        <end position="109"/>
    </location>
</feature>
<dbReference type="Pfam" id="PF07883">
    <property type="entry name" value="Cupin_2"/>
    <property type="match status" value="1"/>
</dbReference>
<evidence type="ECO:0000313" key="2">
    <source>
        <dbReference type="EMBL" id="KRQ86669.1"/>
    </source>
</evidence>
<evidence type="ECO:0000313" key="3">
    <source>
        <dbReference type="Proteomes" id="UP000052015"/>
    </source>
</evidence>
<dbReference type="OrthoDB" id="9791297at2"/>
<dbReference type="SUPFAM" id="SSF51182">
    <property type="entry name" value="RmlC-like cupins"/>
    <property type="match status" value="1"/>
</dbReference>
<sequence>MIVSHIDEVKGIEINNEYVKDAVKKVLITPNEGWQGHVMRVFEIGKGGYTPRHTHPWPHINYILEGNGTLHIEGKDYEIKKGSFAYVPAEALHQFMNTGDDKLVFICIVPEEGDK</sequence>
<dbReference type="InterPro" id="IPR014710">
    <property type="entry name" value="RmlC-like_jellyroll"/>
</dbReference>
<dbReference type="PATRIC" id="fig|908809.3.peg.1424"/>
<dbReference type="RefSeq" id="WP_057978553.1">
    <property type="nucleotide sequence ID" value="NZ_LKHP01000007.1"/>
</dbReference>
<proteinExistence type="predicted"/>
<name>A0A0R3JWG0_CALMK</name>
<reference evidence="2 3" key="1">
    <citation type="submission" date="2015-09" db="EMBL/GenBank/DDBJ databases">
        <title>Draft genome sequence of a Caloramator mitchellensis, a moderate thermophile from the Great Artesian Basin of Australia.</title>
        <authorList>
            <person name="Patel B.K."/>
        </authorList>
    </citation>
    <scope>NUCLEOTIDE SEQUENCE [LARGE SCALE GENOMIC DNA]</scope>
    <source>
        <strain evidence="2 3">VF08</strain>
    </source>
</reference>
<dbReference type="PANTHER" id="PTHR37694:SF1">
    <property type="entry name" value="SLR8022 PROTEIN"/>
    <property type="match status" value="1"/>
</dbReference>
<dbReference type="CDD" id="cd02222">
    <property type="entry name" value="cupin_TM1459-like"/>
    <property type="match status" value="1"/>
</dbReference>
<dbReference type="InterPro" id="IPR011051">
    <property type="entry name" value="RmlC_Cupin_sf"/>
</dbReference>
<dbReference type="Gene3D" id="2.60.120.10">
    <property type="entry name" value="Jelly Rolls"/>
    <property type="match status" value="1"/>
</dbReference>
<dbReference type="PANTHER" id="PTHR37694">
    <property type="entry name" value="SLR8022 PROTEIN"/>
    <property type="match status" value="1"/>
</dbReference>
<accession>A0A0R3JWG0</accession>
<comment type="caution">
    <text evidence="2">The sequence shown here is derived from an EMBL/GenBank/DDBJ whole genome shotgun (WGS) entry which is preliminary data.</text>
</comment>
<dbReference type="EMBL" id="LKHP01000007">
    <property type="protein sequence ID" value="KRQ86669.1"/>
    <property type="molecule type" value="Genomic_DNA"/>
</dbReference>
<gene>
    <name evidence="2" type="ORF">ABG79_01416</name>
</gene>
<dbReference type="InterPro" id="IPR013096">
    <property type="entry name" value="Cupin_2"/>
</dbReference>
<evidence type="ECO:0000259" key="1">
    <source>
        <dbReference type="Pfam" id="PF07883"/>
    </source>
</evidence>
<keyword evidence="3" id="KW-1185">Reference proteome</keyword>
<dbReference type="Proteomes" id="UP000052015">
    <property type="component" value="Unassembled WGS sequence"/>
</dbReference>
<organism evidence="2 3">
    <name type="scientific">Caloramator mitchellensis</name>
    <dbReference type="NCBI Taxonomy" id="908809"/>
    <lineage>
        <taxon>Bacteria</taxon>
        <taxon>Bacillati</taxon>
        <taxon>Bacillota</taxon>
        <taxon>Clostridia</taxon>
        <taxon>Eubacteriales</taxon>
        <taxon>Clostridiaceae</taxon>
        <taxon>Caloramator</taxon>
    </lineage>
</organism>